<dbReference type="EMBL" id="LACB01002134">
    <property type="protein sequence ID" value="KAJ9473781.1"/>
    <property type="molecule type" value="Genomic_DNA"/>
</dbReference>
<feature type="compositionally biased region" description="Polar residues" evidence="1">
    <location>
        <begin position="124"/>
        <end position="139"/>
    </location>
</feature>
<proteinExistence type="predicted"/>
<dbReference type="Proteomes" id="UP001227192">
    <property type="component" value="Unassembled WGS sequence"/>
</dbReference>
<dbReference type="AlphaFoldDB" id="A0AAI9T4Z9"/>
<gene>
    <name evidence="2" type="ORF">VN97_g13309</name>
</gene>
<comment type="caution">
    <text evidence="2">The sequence shown here is derived from an EMBL/GenBank/DDBJ whole genome shotgun (WGS) entry which is preliminary data.</text>
</comment>
<evidence type="ECO:0000256" key="1">
    <source>
        <dbReference type="SAM" id="MobiDB-lite"/>
    </source>
</evidence>
<feature type="region of interest" description="Disordered" evidence="1">
    <location>
        <begin position="108"/>
        <end position="164"/>
    </location>
</feature>
<evidence type="ECO:0000313" key="3">
    <source>
        <dbReference type="Proteomes" id="UP001227192"/>
    </source>
</evidence>
<sequence>MGGKRKKGSSAWVDPNFDHVELEPRAHAKTLLKITQQWKAAADEGGIPPHYRFVKFLDAVTSLTTRMRDSEMLQELGRIRALLSYKDTSNHQPCQYFSNPPTYLISRRTRESRESQSSLVSGWMSRTQTNGTSVPSNDLSSSSSASAPVMMREHLQLTVRGTDR</sequence>
<feature type="compositionally biased region" description="Basic and acidic residues" evidence="1">
    <location>
        <begin position="151"/>
        <end position="164"/>
    </location>
</feature>
<keyword evidence="3" id="KW-1185">Reference proteome</keyword>
<protein>
    <submittedName>
        <fullName evidence="2">Uncharacterized protein</fullName>
    </submittedName>
</protein>
<name>A0AAI9T4Z9_PENTH</name>
<organism evidence="2 3">
    <name type="scientific">Penicillium thymicola</name>
    <dbReference type="NCBI Taxonomy" id="293382"/>
    <lineage>
        <taxon>Eukaryota</taxon>
        <taxon>Fungi</taxon>
        <taxon>Dikarya</taxon>
        <taxon>Ascomycota</taxon>
        <taxon>Pezizomycotina</taxon>
        <taxon>Eurotiomycetes</taxon>
        <taxon>Eurotiomycetidae</taxon>
        <taxon>Eurotiales</taxon>
        <taxon>Aspergillaceae</taxon>
        <taxon>Penicillium</taxon>
    </lineage>
</organism>
<evidence type="ECO:0000313" key="2">
    <source>
        <dbReference type="EMBL" id="KAJ9473781.1"/>
    </source>
</evidence>
<accession>A0AAI9T4Z9</accession>
<feature type="non-terminal residue" evidence="2">
    <location>
        <position position="164"/>
    </location>
</feature>
<reference evidence="2" key="1">
    <citation type="submission" date="2015-06" db="EMBL/GenBank/DDBJ databases">
        <authorList>
            <person name="Nguyen H."/>
        </authorList>
    </citation>
    <scope>NUCLEOTIDE SEQUENCE</scope>
    <source>
        <strain evidence="2">DAOM 180753</strain>
    </source>
</reference>
<reference evidence="2" key="2">
    <citation type="journal article" date="2016" name="Fungal Biol.">
        <title>Ochratoxin A production by Penicillium thymicola.</title>
        <authorList>
            <person name="Nguyen H.D.T."/>
            <person name="McMullin D.R."/>
            <person name="Ponomareva E."/>
            <person name="Riley R."/>
            <person name="Pomraning K.R."/>
            <person name="Baker S.E."/>
            <person name="Seifert K.A."/>
        </authorList>
    </citation>
    <scope>NUCLEOTIDE SEQUENCE</scope>
    <source>
        <strain evidence="2">DAOM 180753</strain>
    </source>
</reference>